<feature type="compositionally biased region" description="Acidic residues" evidence="18">
    <location>
        <begin position="465"/>
        <end position="476"/>
    </location>
</feature>
<proteinExistence type="predicted"/>
<keyword evidence="9" id="KW-0967">Endosome</keyword>
<feature type="compositionally biased region" description="Polar residues" evidence="18">
    <location>
        <begin position="658"/>
        <end position="667"/>
    </location>
</feature>
<feature type="coiled-coil region" evidence="17">
    <location>
        <begin position="718"/>
        <end position="752"/>
    </location>
</feature>
<dbReference type="SMART" id="SM00033">
    <property type="entry name" value="CH"/>
    <property type="match status" value="1"/>
</dbReference>
<feature type="region of interest" description="Disordered" evidence="18">
    <location>
        <begin position="220"/>
        <end position="483"/>
    </location>
</feature>
<dbReference type="SMART" id="SM01203">
    <property type="entry name" value="DUF3585"/>
    <property type="match status" value="1"/>
</dbReference>
<feature type="compositionally biased region" description="Basic and acidic residues" evidence="18">
    <location>
        <begin position="886"/>
        <end position="901"/>
    </location>
</feature>
<evidence type="ECO:0000256" key="18">
    <source>
        <dbReference type="SAM" id="MobiDB-lite"/>
    </source>
</evidence>
<dbReference type="PROSITE" id="PS00478">
    <property type="entry name" value="LIM_DOMAIN_1"/>
    <property type="match status" value="1"/>
</dbReference>
<evidence type="ECO:0000256" key="17">
    <source>
        <dbReference type="SAM" id="Coils"/>
    </source>
</evidence>
<evidence type="ECO:0000256" key="6">
    <source>
        <dbReference type="ARBA" id="ARBA00022490"/>
    </source>
</evidence>
<keyword evidence="5" id="KW-1003">Cell membrane</keyword>
<dbReference type="CDD" id="cd09444">
    <property type="entry name" value="LIM_Mical_like_1"/>
    <property type="match status" value="1"/>
</dbReference>
<keyword evidence="14" id="KW-0206">Cytoskeleton</keyword>
<keyword evidence="8 16" id="KW-0479">Metal-binding</keyword>
<dbReference type="InterPro" id="IPR001781">
    <property type="entry name" value="Znf_LIM"/>
</dbReference>
<evidence type="ECO:0000259" key="19">
    <source>
        <dbReference type="PROSITE" id="PS50021"/>
    </source>
</evidence>
<feature type="region of interest" description="Disordered" evidence="18">
    <location>
        <begin position="862"/>
        <end position="901"/>
    </location>
</feature>
<gene>
    <name evidence="22" type="ORF">Baya_4740</name>
</gene>
<feature type="compositionally biased region" description="Polar residues" evidence="18">
    <location>
        <begin position="608"/>
        <end position="635"/>
    </location>
</feature>
<feature type="compositionally biased region" description="Pro residues" evidence="18">
    <location>
        <begin position="366"/>
        <end position="379"/>
    </location>
</feature>
<feature type="compositionally biased region" description="Pro residues" evidence="18">
    <location>
        <begin position="685"/>
        <end position="699"/>
    </location>
</feature>
<keyword evidence="23" id="KW-1185">Reference proteome</keyword>
<keyword evidence="6" id="KW-0963">Cytoplasm</keyword>
<dbReference type="Proteomes" id="UP000319801">
    <property type="component" value="Unassembled WGS sequence"/>
</dbReference>
<evidence type="ECO:0000256" key="13">
    <source>
        <dbReference type="ARBA" id="ARBA00023136"/>
    </source>
</evidence>
<feature type="domain" description="BMERB" evidence="21">
    <location>
        <begin position="708"/>
        <end position="855"/>
    </location>
</feature>
<evidence type="ECO:0000259" key="21">
    <source>
        <dbReference type="PROSITE" id="PS51848"/>
    </source>
</evidence>
<dbReference type="GO" id="GO:0055037">
    <property type="term" value="C:recycling endosome"/>
    <property type="evidence" value="ECO:0007669"/>
    <property type="project" value="UniProtKB-SubCell"/>
</dbReference>
<feature type="compositionally biased region" description="Polar residues" evidence="18">
    <location>
        <begin position="398"/>
        <end position="410"/>
    </location>
</feature>
<feature type="compositionally biased region" description="Pro residues" evidence="18">
    <location>
        <begin position="641"/>
        <end position="651"/>
    </location>
</feature>
<dbReference type="GO" id="GO:0046872">
    <property type="term" value="F:metal ion binding"/>
    <property type="evidence" value="ECO:0007669"/>
    <property type="project" value="UniProtKB-KW"/>
</dbReference>
<feature type="compositionally biased region" description="Low complexity" evidence="18">
    <location>
        <begin position="527"/>
        <end position="574"/>
    </location>
</feature>
<dbReference type="SUPFAM" id="SSF47576">
    <property type="entry name" value="Calponin-homology domain, CH-domain"/>
    <property type="match status" value="1"/>
</dbReference>
<accession>A0A556TTE2</accession>
<dbReference type="PROSITE" id="PS50021">
    <property type="entry name" value="CH"/>
    <property type="match status" value="1"/>
</dbReference>
<evidence type="ECO:0000256" key="16">
    <source>
        <dbReference type="PROSITE-ProRule" id="PRU00125"/>
    </source>
</evidence>
<dbReference type="EMBL" id="VCAZ01000017">
    <property type="protein sequence ID" value="TSK62612.1"/>
    <property type="molecule type" value="Genomic_DNA"/>
</dbReference>
<reference evidence="22 23" key="1">
    <citation type="journal article" date="2019" name="Genome Biol. Evol.">
        <title>Whole-Genome Sequencing of the Giant Devil Catfish, Bagarius yarrelli.</title>
        <authorList>
            <person name="Jiang W."/>
            <person name="Lv Y."/>
            <person name="Cheng L."/>
            <person name="Yang K."/>
            <person name="Chao B."/>
            <person name="Wang X."/>
            <person name="Li Y."/>
            <person name="Pan X."/>
            <person name="You X."/>
            <person name="Zhang Y."/>
            <person name="Yang J."/>
            <person name="Li J."/>
            <person name="Zhang X."/>
            <person name="Liu S."/>
            <person name="Sun C."/>
            <person name="Yang J."/>
            <person name="Shi Q."/>
        </authorList>
    </citation>
    <scope>NUCLEOTIDE SEQUENCE [LARGE SCALE GENOMIC DNA]</scope>
    <source>
        <strain evidence="22">JWS20170419001</strain>
        <tissue evidence="22">Muscle</tissue>
    </source>
</reference>
<feature type="region of interest" description="Disordered" evidence="18">
    <location>
        <begin position="123"/>
        <end position="149"/>
    </location>
</feature>
<evidence type="ECO:0000256" key="2">
    <source>
        <dbReference type="ARBA" id="ARBA00004202"/>
    </source>
</evidence>
<evidence type="ECO:0000313" key="22">
    <source>
        <dbReference type="EMBL" id="TSK62612.1"/>
    </source>
</evidence>
<feature type="compositionally biased region" description="Polar residues" evidence="18">
    <location>
        <begin position="496"/>
        <end position="507"/>
    </location>
</feature>
<dbReference type="PANTHER" id="PTHR23167:SF89">
    <property type="entry name" value="MICAL-LIKE PROTEIN 1"/>
    <property type="match status" value="1"/>
</dbReference>
<feature type="domain" description="LIM zinc-binding" evidence="20">
    <location>
        <begin position="159"/>
        <end position="221"/>
    </location>
</feature>
<dbReference type="GO" id="GO:0005856">
    <property type="term" value="C:cytoskeleton"/>
    <property type="evidence" value="ECO:0007669"/>
    <property type="project" value="UniProtKB-SubCell"/>
</dbReference>
<feature type="compositionally biased region" description="Pro residues" evidence="18">
    <location>
        <begin position="432"/>
        <end position="441"/>
    </location>
</feature>
<dbReference type="Gene3D" id="2.10.110.10">
    <property type="entry name" value="Cysteine Rich Protein"/>
    <property type="match status" value="1"/>
</dbReference>
<dbReference type="OrthoDB" id="18853at2759"/>
<dbReference type="Gene3D" id="1.10.418.10">
    <property type="entry name" value="Calponin-like domain"/>
    <property type="match status" value="1"/>
</dbReference>
<dbReference type="CDD" id="cd21253">
    <property type="entry name" value="CH_MICALL2"/>
    <property type="match status" value="1"/>
</dbReference>
<organism evidence="22 23">
    <name type="scientific">Bagarius yarrelli</name>
    <name type="common">Goonch</name>
    <name type="synonym">Bagrus yarrelli</name>
    <dbReference type="NCBI Taxonomy" id="175774"/>
    <lineage>
        <taxon>Eukaryota</taxon>
        <taxon>Metazoa</taxon>
        <taxon>Chordata</taxon>
        <taxon>Craniata</taxon>
        <taxon>Vertebrata</taxon>
        <taxon>Euteleostomi</taxon>
        <taxon>Actinopterygii</taxon>
        <taxon>Neopterygii</taxon>
        <taxon>Teleostei</taxon>
        <taxon>Ostariophysi</taxon>
        <taxon>Siluriformes</taxon>
        <taxon>Sisoridae</taxon>
        <taxon>Sisorinae</taxon>
        <taxon>Bagarius</taxon>
    </lineage>
</organism>
<protein>
    <submittedName>
        <fullName evidence="22">MICAL-like protein 1</fullName>
    </submittedName>
</protein>
<comment type="subcellular location">
    <subcellularLocation>
        <location evidence="2">Cell membrane</location>
        <topology evidence="2">Peripheral membrane protein</topology>
    </subcellularLocation>
    <subcellularLocation>
        <location evidence="4">Cell projection</location>
    </subcellularLocation>
    <subcellularLocation>
        <location evidence="3">Cytoplasm</location>
        <location evidence="3">Cytoskeleton</location>
    </subcellularLocation>
    <subcellularLocation>
        <location evidence="1">Recycling endosome</location>
    </subcellularLocation>
</comment>
<evidence type="ECO:0000256" key="10">
    <source>
        <dbReference type="ARBA" id="ARBA00022833"/>
    </source>
</evidence>
<feature type="compositionally biased region" description="Basic residues" evidence="18">
    <location>
        <begin position="869"/>
        <end position="885"/>
    </location>
</feature>
<evidence type="ECO:0000256" key="1">
    <source>
        <dbReference type="ARBA" id="ARBA00004172"/>
    </source>
</evidence>
<dbReference type="InterPro" id="IPR022735">
    <property type="entry name" value="bMERB_dom"/>
</dbReference>
<dbReference type="GO" id="GO:0042995">
    <property type="term" value="C:cell projection"/>
    <property type="evidence" value="ECO:0007669"/>
    <property type="project" value="UniProtKB-SubCell"/>
</dbReference>
<feature type="region of interest" description="Disordered" evidence="18">
    <location>
        <begin position="496"/>
        <end position="705"/>
    </location>
</feature>
<evidence type="ECO:0000256" key="8">
    <source>
        <dbReference type="ARBA" id="ARBA00022723"/>
    </source>
</evidence>
<dbReference type="GO" id="GO:0005886">
    <property type="term" value="C:plasma membrane"/>
    <property type="evidence" value="ECO:0007669"/>
    <property type="project" value="UniProtKB-SubCell"/>
</dbReference>
<dbReference type="PANTHER" id="PTHR23167">
    <property type="entry name" value="CALPONIN HOMOLOGY DOMAIN-CONTAINING PROTEIN DDB_G0272472-RELATED"/>
    <property type="match status" value="1"/>
</dbReference>
<keyword evidence="10 16" id="KW-0862">Zinc</keyword>
<feature type="domain" description="Calponin-homology (CH)" evidence="19">
    <location>
        <begin position="1"/>
        <end position="107"/>
    </location>
</feature>
<evidence type="ECO:0000256" key="11">
    <source>
        <dbReference type="ARBA" id="ARBA00023038"/>
    </source>
</evidence>
<feature type="compositionally biased region" description="Low complexity" evidence="18">
    <location>
        <begin position="233"/>
        <end position="252"/>
    </location>
</feature>
<dbReference type="InterPro" id="IPR001715">
    <property type="entry name" value="CH_dom"/>
</dbReference>
<dbReference type="FunFam" id="1.10.418.10:FF:000055">
    <property type="entry name" value="MICAL-like protein 2"/>
    <property type="match status" value="1"/>
</dbReference>
<evidence type="ECO:0000256" key="12">
    <source>
        <dbReference type="ARBA" id="ARBA00023054"/>
    </source>
</evidence>
<evidence type="ECO:0000256" key="4">
    <source>
        <dbReference type="ARBA" id="ARBA00004316"/>
    </source>
</evidence>
<evidence type="ECO:0000313" key="23">
    <source>
        <dbReference type="Proteomes" id="UP000319801"/>
    </source>
</evidence>
<dbReference type="SUPFAM" id="SSF57716">
    <property type="entry name" value="Glucocorticoid receptor-like (DNA-binding domain)"/>
    <property type="match status" value="2"/>
</dbReference>
<evidence type="ECO:0000256" key="9">
    <source>
        <dbReference type="ARBA" id="ARBA00022753"/>
    </source>
</evidence>
<dbReference type="Pfam" id="PF00412">
    <property type="entry name" value="LIM"/>
    <property type="match status" value="1"/>
</dbReference>
<dbReference type="InterPro" id="IPR050540">
    <property type="entry name" value="F-actin_Monoox_Mical"/>
</dbReference>
<dbReference type="Pfam" id="PF00307">
    <property type="entry name" value="CH"/>
    <property type="match status" value="1"/>
</dbReference>
<keyword evidence="7" id="KW-0597">Phosphoprotein</keyword>
<comment type="caution">
    <text evidence="22">The sequence shown here is derived from an EMBL/GenBank/DDBJ whole genome shotgun (WGS) entry which is preliminary data.</text>
</comment>
<evidence type="ECO:0000259" key="20">
    <source>
        <dbReference type="PROSITE" id="PS50023"/>
    </source>
</evidence>
<evidence type="ECO:0000256" key="15">
    <source>
        <dbReference type="ARBA" id="ARBA00023273"/>
    </source>
</evidence>
<feature type="compositionally biased region" description="Low complexity" evidence="18">
    <location>
        <begin position="585"/>
        <end position="605"/>
    </location>
</feature>
<keyword evidence="13" id="KW-0472">Membrane</keyword>
<evidence type="ECO:0000256" key="5">
    <source>
        <dbReference type="ARBA" id="ARBA00022475"/>
    </source>
</evidence>
<keyword evidence="11 16" id="KW-0440">LIM domain</keyword>
<evidence type="ECO:0000256" key="3">
    <source>
        <dbReference type="ARBA" id="ARBA00004245"/>
    </source>
</evidence>
<evidence type="ECO:0000256" key="14">
    <source>
        <dbReference type="ARBA" id="ARBA00023212"/>
    </source>
</evidence>
<dbReference type="AlphaFoldDB" id="A0A556TTE2"/>
<keyword evidence="12 17" id="KW-0175">Coiled coil</keyword>
<dbReference type="PROSITE" id="PS51848">
    <property type="entry name" value="BMERB"/>
    <property type="match status" value="1"/>
</dbReference>
<name>A0A556TTE2_BAGYA</name>
<dbReference type="SMART" id="SM00132">
    <property type="entry name" value="LIM"/>
    <property type="match status" value="1"/>
</dbReference>
<evidence type="ECO:0000256" key="7">
    <source>
        <dbReference type="ARBA" id="ARBA00022553"/>
    </source>
</evidence>
<dbReference type="InterPro" id="IPR036872">
    <property type="entry name" value="CH_dom_sf"/>
</dbReference>
<dbReference type="Pfam" id="PF12130">
    <property type="entry name" value="bMERB_dom"/>
    <property type="match status" value="1"/>
</dbReference>
<dbReference type="PROSITE" id="PS50023">
    <property type="entry name" value="LIM_DOMAIN_2"/>
    <property type="match status" value="1"/>
</dbReference>
<sequence>MGSLKALQEWCRVRCEGYNDVDITNMSASFRDGLAFCAIIHKHRPDLIDFDSLSKENVYENNRLAFEVAETELGIPALLDAEDMVSMKVPDRLSIITYVSQYYNYFTNKTQANPPCMKRPGSLGPIEPAIKKPPTPLEDKTTASAPNAESLSIRSNLSSTCAACEKHVHLVQRFLVDGKLYHRNCFRCMECSSTLLPGSYKLVGDAGSLVCTHHFPRISLNSQNGRPDLSKQLSPVSPNSSPESSLSVGSSEKTLPEPSDANEHIIPSENSPETHAPEREIRQDEKAGEEIKEEFDDDGKVQLEPCPTSSPNPFDESDEEEVKEEKQPQQVTEVTNGVLSQAPVGSIAGEIRPIPAPRKVSDPSPGARPVPRPRPPRPMQSPTVNENEGKCRPVPRARSQSPASSIQFSDTPKPKDPPWLALVKQESKKKLAPPPPRPVATPPQSTSTPAKIEEKTHPATPLNPFDDDNEEAEPESADVPVPTSVVAVHPWYGISQTPEVISESPTHSECPGSGRNKKRPAPRVPKSVPSALPPSQSSSSCPSPALSTESLSSSSSDHGFSRSAATSSASPRPSITEQEHLFTKSVSEPSINSPGSSPSDISSEPKSYHSTSPSPSQPFTNTCSAPATPETNRSAGSKVMRPPPPRPPAAPSPLIGSPASQQNTPNKRVNPFNRKASPAVTSPQSRPPKGPRPARPPAPGHGFPLIKRKVQSDQYIPVEDIHVEMGRLERQLDDLERRGVELEQRLRECSNEEEEERLLVDWFTLIHEKHLLVRREAELVYTMKQQHLEERQADVEYELRCLLNKPEKEWIDEDRDREKQLMDELVTIIEQRNQIINCMDQDRQREEEEDKLVAAMLKKKEFHGESDHRKKSGKFKPMKVLKRLSHKGDLAKSPSPRKEKI</sequence>
<feature type="compositionally biased region" description="Basic and acidic residues" evidence="18">
    <location>
        <begin position="275"/>
        <end position="290"/>
    </location>
</feature>
<keyword evidence="15" id="KW-0966">Cell projection</keyword>